<evidence type="ECO:0000256" key="1">
    <source>
        <dbReference type="ARBA" id="ARBA00010515"/>
    </source>
</evidence>
<dbReference type="InterPro" id="IPR013094">
    <property type="entry name" value="AB_hydrolase_3"/>
</dbReference>
<dbReference type="PROSITE" id="PS01173">
    <property type="entry name" value="LIPASE_GDXG_HIS"/>
    <property type="match status" value="1"/>
</dbReference>
<dbReference type="OMA" id="DTHWIMA"/>
<accession>A0A164TW40</accession>
<protein>
    <submittedName>
        <fullName evidence="4">Uncharacterized protein</fullName>
    </submittedName>
</protein>
<dbReference type="EMBL" id="CP093349">
    <property type="protein sequence ID" value="WOH09395.1"/>
    <property type="molecule type" value="Genomic_DNA"/>
</dbReference>
<evidence type="ECO:0000256" key="3">
    <source>
        <dbReference type="SAM" id="MobiDB-lite"/>
    </source>
</evidence>
<dbReference type="AlphaFoldDB" id="A0A164TW40"/>
<dbReference type="KEGG" id="dcr:108193556"/>
<dbReference type="Proteomes" id="UP000077755">
    <property type="component" value="Chromosome 7"/>
</dbReference>
<dbReference type="InterPro" id="IPR002168">
    <property type="entry name" value="Lipase_GDXG_HIS_AS"/>
</dbReference>
<organism evidence="4 5">
    <name type="scientific">Daucus carota subsp. sativus</name>
    <name type="common">Carrot</name>
    <dbReference type="NCBI Taxonomy" id="79200"/>
    <lineage>
        <taxon>Eukaryota</taxon>
        <taxon>Viridiplantae</taxon>
        <taxon>Streptophyta</taxon>
        <taxon>Embryophyta</taxon>
        <taxon>Tracheophyta</taxon>
        <taxon>Spermatophyta</taxon>
        <taxon>Magnoliopsida</taxon>
        <taxon>eudicotyledons</taxon>
        <taxon>Gunneridae</taxon>
        <taxon>Pentapetalae</taxon>
        <taxon>asterids</taxon>
        <taxon>campanulids</taxon>
        <taxon>Apiales</taxon>
        <taxon>Apiaceae</taxon>
        <taxon>Apioideae</taxon>
        <taxon>Scandiceae</taxon>
        <taxon>Daucinae</taxon>
        <taxon>Daucus</taxon>
        <taxon>Daucus sect. Daucus</taxon>
    </lineage>
</organism>
<sequence length="327" mass="36395">MERDPSLIDEPYQFLKLVVNADGSLTRGFEFPRVPPTPQLASESPDSSSSEKQLVLSKDIPLNTTNQTFLRLFRPLHHTTKLPVIVDFHGGGFVLMSAISAPFHDMLNRAAVFAPALIITVEYRLAPEHRLPAAYDDALEAIMWVRDQAREVDGSDPWMKELADYSNVHIMGTSAGGNIAYHAGLRVLDTDISPIQVKGLILNQPFFGGVQRTPSEERLSRNPYLPVTVSDLLWLLSLPPGSDRDHEYSNPLDVVNPKIQRLPRCLIRGFEGDALVDRIKGVAKMLEAHGVKVVSKFEEGGFHGAEMADPVKIQELFLQIKDFVYSS</sequence>
<evidence type="ECO:0000313" key="4">
    <source>
        <dbReference type="EMBL" id="WOH09395.1"/>
    </source>
</evidence>
<keyword evidence="2" id="KW-0378">Hydrolase</keyword>
<gene>
    <name evidence="4" type="ORF">DCAR_0728852</name>
</gene>
<dbReference type="InterPro" id="IPR029058">
    <property type="entry name" value="AB_hydrolase_fold"/>
</dbReference>
<reference evidence="4" key="1">
    <citation type="journal article" date="2016" name="Nat. Genet.">
        <title>A high-quality carrot genome assembly provides new insights into carotenoid accumulation and asterid genome evolution.</title>
        <authorList>
            <person name="Iorizzo M."/>
            <person name="Ellison S."/>
            <person name="Senalik D."/>
            <person name="Zeng P."/>
            <person name="Satapoomin P."/>
            <person name="Huang J."/>
            <person name="Bowman M."/>
            <person name="Iovene M."/>
            <person name="Sanseverino W."/>
            <person name="Cavagnaro P."/>
            <person name="Yildiz M."/>
            <person name="Macko-Podgorni A."/>
            <person name="Moranska E."/>
            <person name="Grzebelus E."/>
            <person name="Grzebelus D."/>
            <person name="Ashrafi H."/>
            <person name="Zheng Z."/>
            <person name="Cheng S."/>
            <person name="Spooner D."/>
            <person name="Van Deynze A."/>
            <person name="Simon P."/>
        </authorList>
    </citation>
    <scope>NUCLEOTIDE SEQUENCE</scope>
    <source>
        <tissue evidence="4">Leaf</tissue>
    </source>
</reference>
<dbReference type="InterPro" id="IPR050466">
    <property type="entry name" value="Carboxylest/Gibb_receptor"/>
</dbReference>
<keyword evidence="5" id="KW-1185">Reference proteome</keyword>
<dbReference type="Pfam" id="PF07859">
    <property type="entry name" value="Abhydrolase_3"/>
    <property type="match status" value="1"/>
</dbReference>
<evidence type="ECO:0000256" key="2">
    <source>
        <dbReference type="ARBA" id="ARBA00022801"/>
    </source>
</evidence>
<name>A0A164TW40_DAUCS</name>
<comment type="similarity">
    <text evidence="1">Belongs to the 'GDXG' lipolytic enzyme family.</text>
</comment>
<reference evidence="4" key="2">
    <citation type="submission" date="2022-03" db="EMBL/GenBank/DDBJ databases">
        <title>Draft title - Genomic analysis of global carrot germplasm unveils the trajectory of domestication and the origin of high carotenoid orange carrot.</title>
        <authorList>
            <person name="Iorizzo M."/>
            <person name="Ellison S."/>
            <person name="Senalik D."/>
            <person name="Macko-Podgorni A."/>
            <person name="Grzebelus D."/>
            <person name="Bostan H."/>
            <person name="Rolling W."/>
            <person name="Curaba J."/>
            <person name="Simon P."/>
        </authorList>
    </citation>
    <scope>NUCLEOTIDE SEQUENCE</scope>
    <source>
        <tissue evidence="4">Leaf</tissue>
    </source>
</reference>
<dbReference type="SUPFAM" id="SSF53474">
    <property type="entry name" value="alpha/beta-Hydrolases"/>
    <property type="match status" value="1"/>
</dbReference>
<feature type="region of interest" description="Disordered" evidence="3">
    <location>
        <begin position="32"/>
        <end position="54"/>
    </location>
</feature>
<dbReference type="Gene3D" id="3.40.50.1820">
    <property type="entry name" value="alpha/beta hydrolase"/>
    <property type="match status" value="1"/>
</dbReference>
<dbReference type="Gramene" id="KZM88051">
    <property type="protein sequence ID" value="KZM88051"/>
    <property type="gene ID" value="DCAR_025126"/>
</dbReference>
<dbReference type="PANTHER" id="PTHR23024">
    <property type="entry name" value="ARYLACETAMIDE DEACETYLASE"/>
    <property type="match status" value="1"/>
</dbReference>
<evidence type="ECO:0000313" key="5">
    <source>
        <dbReference type="Proteomes" id="UP000077755"/>
    </source>
</evidence>
<dbReference type="OrthoDB" id="408631at2759"/>
<proteinExistence type="inferred from homology"/>
<dbReference type="PANTHER" id="PTHR23024:SF113">
    <property type="entry name" value="CARBOXYLESTERASE 8-RELATED"/>
    <property type="match status" value="1"/>
</dbReference>
<dbReference type="GO" id="GO:0016787">
    <property type="term" value="F:hydrolase activity"/>
    <property type="evidence" value="ECO:0007669"/>
    <property type="project" value="UniProtKB-KW"/>
</dbReference>
<feature type="compositionally biased region" description="Low complexity" evidence="3">
    <location>
        <begin position="42"/>
        <end position="51"/>
    </location>
</feature>